<dbReference type="Gene3D" id="1.10.287.130">
    <property type="match status" value="1"/>
</dbReference>
<dbReference type="FunFam" id="1.10.287.130:FF:000001">
    <property type="entry name" value="Two-component sensor histidine kinase"/>
    <property type="match status" value="1"/>
</dbReference>
<keyword evidence="4" id="KW-1003">Cell membrane</keyword>
<name>A0A109MW24_9BACI</name>
<proteinExistence type="predicted"/>
<reference evidence="15 16" key="1">
    <citation type="submission" date="2015-11" db="EMBL/GenBank/DDBJ databases">
        <title>Genome Sequence of Bacillus simplex strain VanAntwerpen2.</title>
        <authorList>
            <person name="Couger M.B."/>
        </authorList>
    </citation>
    <scope>NUCLEOTIDE SEQUENCE [LARGE SCALE GENOMIC DNA]</scope>
    <source>
        <strain evidence="15 16">VanAntwerpen02</strain>
    </source>
</reference>
<dbReference type="PROSITE" id="PS50109">
    <property type="entry name" value="HIS_KIN"/>
    <property type="match status" value="1"/>
</dbReference>
<dbReference type="GO" id="GO:0005524">
    <property type="term" value="F:ATP binding"/>
    <property type="evidence" value="ECO:0007669"/>
    <property type="project" value="UniProtKB-KW"/>
</dbReference>
<comment type="catalytic activity">
    <reaction evidence="1">
        <text>ATP + protein L-histidine = ADP + protein N-phospho-L-histidine.</text>
        <dbReference type="EC" id="2.7.13.3"/>
    </reaction>
</comment>
<evidence type="ECO:0000256" key="5">
    <source>
        <dbReference type="ARBA" id="ARBA00022553"/>
    </source>
</evidence>
<evidence type="ECO:0000256" key="1">
    <source>
        <dbReference type="ARBA" id="ARBA00000085"/>
    </source>
</evidence>
<dbReference type="InterPro" id="IPR036890">
    <property type="entry name" value="HATPase_C_sf"/>
</dbReference>
<evidence type="ECO:0000256" key="6">
    <source>
        <dbReference type="ARBA" id="ARBA00022679"/>
    </source>
</evidence>
<dbReference type="InterPro" id="IPR003661">
    <property type="entry name" value="HisK_dim/P_dom"/>
</dbReference>
<evidence type="ECO:0000256" key="2">
    <source>
        <dbReference type="ARBA" id="ARBA00004651"/>
    </source>
</evidence>
<dbReference type="InterPro" id="IPR036097">
    <property type="entry name" value="HisK_dim/P_sf"/>
</dbReference>
<dbReference type="SMART" id="SM00387">
    <property type="entry name" value="HATPase_c"/>
    <property type="match status" value="1"/>
</dbReference>
<evidence type="ECO:0000256" key="10">
    <source>
        <dbReference type="ARBA" id="ARBA00023012"/>
    </source>
</evidence>
<dbReference type="InterPro" id="IPR050351">
    <property type="entry name" value="BphY/WalK/GraS-like"/>
</dbReference>
<evidence type="ECO:0000259" key="13">
    <source>
        <dbReference type="PROSITE" id="PS50109"/>
    </source>
</evidence>
<evidence type="ECO:0000256" key="12">
    <source>
        <dbReference type="SAM" id="Phobius"/>
    </source>
</evidence>
<keyword evidence="9" id="KW-0067">ATP-binding</keyword>
<dbReference type="Gene3D" id="6.10.340.10">
    <property type="match status" value="1"/>
</dbReference>
<keyword evidence="8 15" id="KW-0418">Kinase</keyword>
<comment type="subcellular location">
    <subcellularLocation>
        <location evidence="2">Cell membrane</location>
        <topology evidence="2">Multi-pass membrane protein</topology>
    </subcellularLocation>
</comment>
<dbReference type="SUPFAM" id="SSF47384">
    <property type="entry name" value="Homodimeric domain of signal transducing histidine kinase"/>
    <property type="match status" value="1"/>
</dbReference>
<protein>
    <recommendedName>
        <fullName evidence="3">histidine kinase</fullName>
        <ecNumber evidence="3">2.7.13.3</ecNumber>
    </recommendedName>
</protein>
<evidence type="ECO:0000256" key="7">
    <source>
        <dbReference type="ARBA" id="ARBA00022741"/>
    </source>
</evidence>
<dbReference type="CDD" id="cd06225">
    <property type="entry name" value="HAMP"/>
    <property type="match status" value="1"/>
</dbReference>
<dbReference type="AlphaFoldDB" id="A0A109MW24"/>
<evidence type="ECO:0000256" key="11">
    <source>
        <dbReference type="ARBA" id="ARBA00023136"/>
    </source>
</evidence>
<evidence type="ECO:0000259" key="14">
    <source>
        <dbReference type="PROSITE" id="PS50885"/>
    </source>
</evidence>
<dbReference type="EC" id="2.7.13.3" evidence="3"/>
<keyword evidence="12" id="KW-1133">Transmembrane helix</keyword>
<dbReference type="PANTHER" id="PTHR45453">
    <property type="entry name" value="PHOSPHATE REGULON SENSOR PROTEIN PHOR"/>
    <property type="match status" value="1"/>
</dbReference>
<dbReference type="GO" id="GO:0005886">
    <property type="term" value="C:plasma membrane"/>
    <property type="evidence" value="ECO:0007669"/>
    <property type="project" value="UniProtKB-SubCell"/>
</dbReference>
<sequence>MLKISLKLGLYIFSSIFLLETVSMLYLHNHVIQSRINQELESLKSRGNSHRDVLELSYSEGTLKHIGLMESHTDTDVVITNSTGDILQSSENINAEMKTILRKTLPQVPRKGLIIQSSWKDQPYIATVTPYNSDNEYEGYVYMFKNTGEVEELIAQLNKHFLFATVLLLFFMLIIIYFLSKALTRPLIGMKEATTKLSEGNFSVTVPIRSHDELGELAQSIQSLANELNYLKKERNEFLASISHELRTPLTYIKGYADIARRKDLDVSERTSYLEIIHDESQRLNKLLDELFNMAKMDMNTFTISKETVRLASFLETIHEKVLPAFQYKKMQLHLECKEDSSIDLDPARFEQIMLNLLDNALKYSNENTVTTIKAERLPGSINISIIDQGVGIPDEDVPHIFDRLYRVEKSRARNTGGFGLGLSIVKQLVEIQGGTISVRSKLNQGTCFTIIFKGDH</sequence>
<dbReference type="PRINTS" id="PR00344">
    <property type="entry name" value="BCTRLSENSOR"/>
</dbReference>
<feature type="domain" description="Histidine kinase" evidence="13">
    <location>
        <begin position="241"/>
        <end position="457"/>
    </location>
</feature>
<dbReference type="Pfam" id="PF02518">
    <property type="entry name" value="HATPase_c"/>
    <property type="match status" value="1"/>
</dbReference>
<evidence type="ECO:0000256" key="9">
    <source>
        <dbReference type="ARBA" id="ARBA00022840"/>
    </source>
</evidence>
<evidence type="ECO:0000313" key="15">
    <source>
        <dbReference type="EMBL" id="KWW16606.1"/>
    </source>
</evidence>
<keyword evidence="7" id="KW-0547">Nucleotide-binding</keyword>
<dbReference type="Gene3D" id="3.30.565.10">
    <property type="entry name" value="Histidine kinase-like ATPase, C-terminal domain"/>
    <property type="match status" value="1"/>
</dbReference>
<dbReference type="PANTHER" id="PTHR45453:SF1">
    <property type="entry name" value="PHOSPHATE REGULON SENSOR PROTEIN PHOR"/>
    <property type="match status" value="1"/>
</dbReference>
<dbReference type="GO" id="GO:0004721">
    <property type="term" value="F:phosphoprotein phosphatase activity"/>
    <property type="evidence" value="ECO:0007669"/>
    <property type="project" value="TreeGrafter"/>
</dbReference>
<dbReference type="CDD" id="cd00082">
    <property type="entry name" value="HisKA"/>
    <property type="match status" value="1"/>
</dbReference>
<feature type="domain" description="HAMP" evidence="14">
    <location>
        <begin position="181"/>
        <end position="233"/>
    </location>
</feature>
<dbReference type="InterPro" id="IPR005467">
    <property type="entry name" value="His_kinase_dom"/>
</dbReference>
<dbReference type="CDD" id="cd00075">
    <property type="entry name" value="HATPase"/>
    <property type="match status" value="1"/>
</dbReference>
<dbReference type="SUPFAM" id="SSF55874">
    <property type="entry name" value="ATPase domain of HSP90 chaperone/DNA topoisomerase II/histidine kinase"/>
    <property type="match status" value="1"/>
</dbReference>
<dbReference type="EMBL" id="LNNH01000032">
    <property type="protein sequence ID" value="KWW16606.1"/>
    <property type="molecule type" value="Genomic_DNA"/>
</dbReference>
<dbReference type="SUPFAM" id="SSF158472">
    <property type="entry name" value="HAMP domain-like"/>
    <property type="match status" value="1"/>
</dbReference>
<dbReference type="InterPro" id="IPR004358">
    <property type="entry name" value="Sig_transdc_His_kin-like_C"/>
</dbReference>
<dbReference type="Pfam" id="PF00672">
    <property type="entry name" value="HAMP"/>
    <property type="match status" value="1"/>
</dbReference>
<keyword evidence="10" id="KW-0902">Two-component regulatory system</keyword>
<evidence type="ECO:0000256" key="3">
    <source>
        <dbReference type="ARBA" id="ARBA00012438"/>
    </source>
</evidence>
<organism evidence="15 16">
    <name type="scientific">Peribacillus simplex</name>
    <dbReference type="NCBI Taxonomy" id="1478"/>
    <lineage>
        <taxon>Bacteria</taxon>
        <taxon>Bacillati</taxon>
        <taxon>Bacillota</taxon>
        <taxon>Bacilli</taxon>
        <taxon>Bacillales</taxon>
        <taxon>Bacillaceae</taxon>
        <taxon>Peribacillus</taxon>
    </lineage>
</organism>
<keyword evidence="16" id="KW-1185">Reference proteome</keyword>
<accession>A0A109MW24</accession>
<evidence type="ECO:0000256" key="4">
    <source>
        <dbReference type="ARBA" id="ARBA00022475"/>
    </source>
</evidence>
<dbReference type="GO" id="GO:0016036">
    <property type="term" value="P:cellular response to phosphate starvation"/>
    <property type="evidence" value="ECO:0007669"/>
    <property type="project" value="TreeGrafter"/>
</dbReference>
<feature type="transmembrane region" description="Helical" evidence="12">
    <location>
        <begin position="6"/>
        <end position="27"/>
    </location>
</feature>
<dbReference type="SMART" id="SM00388">
    <property type="entry name" value="HisKA"/>
    <property type="match status" value="1"/>
</dbReference>
<keyword evidence="12" id="KW-0812">Transmembrane</keyword>
<gene>
    <name evidence="15" type="ORF">AS888_24040</name>
</gene>
<dbReference type="PROSITE" id="PS50885">
    <property type="entry name" value="HAMP"/>
    <property type="match status" value="1"/>
</dbReference>
<dbReference type="FunFam" id="3.30.565.10:FF:000006">
    <property type="entry name" value="Sensor histidine kinase WalK"/>
    <property type="match status" value="1"/>
</dbReference>
<dbReference type="InterPro" id="IPR003660">
    <property type="entry name" value="HAMP_dom"/>
</dbReference>
<dbReference type="Pfam" id="PF00512">
    <property type="entry name" value="HisKA"/>
    <property type="match status" value="1"/>
</dbReference>
<dbReference type="Proteomes" id="UP000064189">
    <property type="component" value="Unassembled WGS sequence"/>
</dbReference>
<keyword evidence="5" id="KW-0597">Phosphoprotein</keyword>
<feature type="transmembrane region" description="Helical" evidence="12">
    <location>
        <begin position="161"/>
        <end position="180"/>
    </location>
</feature>
<keyword evidence="11 12" id="KW-0472">Membrane</keyword>
<dbReference type="SMART" id="SM00304">
    <property type="entry name" value="HAMP"/>
    <property type="match status" value="1"/>
</dbReference>
<keyword evidence="6" id="KW-0808">Transferase</keyword>
<dbReference type="InterPro" id="IPR003594">
    <property type="entry name" value="HATPase_dom"/>
</dbReference>
<evidence type="ECO:0000256" key="8">
    <source>
        <dbReference type="ARBA" id="ARBA00022777"/>
    </source>
</evidence>
<dbReference type="GO" id="GO:0000155">
    <property type="term" value="F:phosphorelay sensor kinase activity"/>
    <property type="evidence" value="ECO:0007669"/>
    <property type="project" value="InterPro"/>
</dbReference>
<evidence type="ECO:0000313" key="16">
    <source>
        <dbReference type="Proteomes" id="UP000064189"/>
    </source>
</evidence>
<comment type="caution">
    <text evidence="15">The sequence shown here is derived from an EMBL/GenBank/DDBJ whole genome shotgun (WGS) entry which is preliminary data.</text>
</comment>